<dbReference type="Gene3D" id="3.30.710.10">
    <property type="entry name" value="Potassium Channel Kv1.1, Chain A"/>
    <property type="match status" value="1"/>
</dbReference>
<evidence type="ECO:0000256" key="2">
    <source>
        <dbReference type="ARBA" id="ARBA00022490"/>
    </source>
</evidence>
<dbReference type="InterPro" id="IPR039886">
    <property type="entry name" value="BTBD10/KCTD20"/>
</dbReference>
<dbReference type="InterPro" id="IPR000210">
    <property type="entry name" value="BTB/POZ_dom"/>
</dbReference>
<protein>
    <recommendedName>
        <fullName evidence="4">BTB domain-containing protein</fullName>
    </recommendedName>
</protein>
<dbReference type="Proteomes" id="UP000694569">
    <property type="component" value="Unplaced"/>
</dbReference>
<dbReference type="InterPro" id="IPR011333">
    <property type="entry name" value="SKP1/BTB/POZ_sf"/>
</dbReference>
<feature type="region of interest" description="Disordered" evidence="3">
    <location>
        <begin position="1"/>
        <end position="24"/>
    </location>
</feature>
<dbReference type="SUPFAM" id="SSF54695">
    <property type="entry name" value="POZ domain"/>
    <property type="match status" value="1"/>
</dbReference>
<organism evidence="5 6">
    <name type="scientific">Leptobrachium leishanense</name>
    <name type="common">Leishan spiny toad</name>
    <dbReference type="NCBI Taxonomy" id="445787"/>
    <lineage>
        <taxon>Eukaryota</taxon>
        <taxon>Metazoa</taxon>
        <taxon>Chordata</taxon>
        <taxon>Craniata</taxon>
        <taxon>Vertebrata</taxon>
        <taxon>Euteleostomi</taxon>
        <taxon>Amphibia</taxon>
        <taxon>Batrachia</taxon>
        <taxon>Anura</taxon>
        <taxon>Pelobatoidea</taxon>
        <taxon>Megophryidae</taxon>
        <taxon>Leptobrachium</taxon>
    </lineage>
</organism>
<reference evidence="5" key="1">
    <citation type="submission" date="2025-08" db="UniProtKB">
        <authorList>
            <consortium name="Ensembl"/>
        </authorList>
    </citation>
    <scope>IDENTIFICATION</scope>
</reference>
<dbReference type="InterPro" id="IPR039885">
    <property type="entry name" value="BTBD10/KCTD20_BTB/POZ"/>
</dbReference>
<evidence type="ECO:0000313" key="5">
    <source>
        <dbReference type="Ensembl" id="ENSLLEP00000001714.1"/>
    </source>
</evidence>
<dbReference type="GeneTree" id="ENSGT00390000007975"/>
<evidence type="ECO:0000256" key="1">
    <source>
        <dbReference type="ARBA" id="ARBA00004496"/>
    </source>
</evidence>
<dbReference type="SMART" id="SM00225">
    <property type="entry name" value="BTB"/>
    <property type="match status" value="1"/>
</dbReference>
<dbReference type="GO" id="GO:0042327">
    <property type="term" value="P:positive regulation of phosphorylation"/>
    <property type="evidence" value="ECO:0007669"/>
    <property type="project" value="TreeGrafter"/>
</dbReference>
<dbReference type="OrthoDB" id="10034757at2759"/>
<dbReference type="Ensembl" id="ENSLLET00000001795.1">
    <property type="protein sequence ID" value="ENSLLEP00000001714.1"/>
    <property type="gene ID" value="ENSLLEG00000001119.1"/>
</dbReference>
<feature type="domain" description="BTB" evidence="4">
    <location>
        <begin position="94"/>
        <end position="199"/>
    </location>
</feature>
<dbReference type="PANTHER" id="PTHR21637">
    <property type="entry name" value="BTB/POZ DOMAIN-CONTAINING PROTEIN 10-RELATED"/>
    <property type="match status" value="1"/>
</dbReference>
<dbReference type="Pfam" id="PF16017">
    <property type="entry name" value="BTB_3"/>
    <property type="match status" value="1"/>
</dbReference>
<name>A0A8C5LT73_9ANUR</name>
<dbReference type="PANTHER" id="PTHR21637:SF1">
    <property type="entry name" value="BTB_POZ DOMAIN-CONTAINING PROTEIN KCTD20"/>
    <property type="match status" value="1"/>
</dbReference>
<dbReference type="GO" id="GO:0005737">
    <property type="term" value="C:cytoplasm"/>
    <property type="evidence" value="ECO:0007669"/>
    <property type="project" value="UniProtKB-SubCell"/>
</dbReference>
<dbReference type="AlphaFoldDB" id="A0A8C5LT73"/>
<keyword evidence="6" id="KW-1185">Reference proteome</keyword>
<evidence type="ECO:0000313" key="6">
    <source>
        <dbReference type="Proteomes" id="UP000694569"/>
    </source>
</evidence>
<keyword evidence="2" id="KW-0963">Cytoplasm</keyword>
<comment type="subcellular location">
    <subcellularLocation>
        <location evidence="1">Cytoplasm</location>
    </subcellularLocation>
</comment>
<sequence>MSTNSSESENEDQAKQDLPHPVNSSPALCHKNPSCCSGPRKNELLSAKCKIKPQNSLSTALDSHHAGTRSDCEEVVEERHGFNSVTSSCDHASENITLVVDNTKFSVNPQIFSFYPDTLLGRMFGTGRKYNITRPNERGEFVIAEGIGAELFCAILDYYRNGYIQCPDLVSIPELREACDYLCINFDCSTIRSHDLSALLHELSNNGAYLQFGSYLEEFILPVMVSCAKRGERECHIVVLTEEDTFDWNEEHPPPMGGENSQILYNTKLYRFFKYIENRDVAKAILKERGMKNIRIGIEGFPTCKEKVKWRPGGKSEVIYNYVQRPFIQLSWEKEEGKSRHVDFQCVTSKLVSTSSVTVANVSEDPDVIINHAPKVDELDKLNAPLSQMNCDRF</sequence>
<evidence type="ECO:0000259" key="4">
    <source>
        <dbReference type="SMART" id="SM00225"/>
    </source>
</evidence>
<accession>A0A8C5LT73</accession>
<reference evidence="5" key="2">
    <citation type="submission" date="2025-09" db="UniProtKB">
        <authorList>
            <consortium name="Ensembl"/>
        </authorList>
    </citation>
    <scope>IDENTIFICATION</scope>
</reference>
<evidence type="ECO:0000256" key="3">
    <source>
        <dbReference type="SAM" id="MobiDB-lite"/>
    </source>
</evidence>
<proteinExistence type="predicted"/>